<dbReference type="PANTHER" id="PTHR39335">
    <property type="entry name" value="BLL4220 PROTEIN"/>
    <property type="match status" value="1"/>
</dbReference>
<feature type="chain" id="PRO_5040842465" description="Lipoprotein with Yx(FWY)xxD motif" evidence="1">
    <location>
        <begin position="27"/>
        <end position="407"/>
    </location>
</feature>
<protein>
    <recommendedName>
        <fullName evidence="4">Lipoprotein with Yx(FWY)xxD motif</fullName>
    </recommendedName>
</protein>
<organism evidence="2 3">
    <name type="scientific">Umezawaea endophytica</name>
    <dbReference type="NCBI Taxonomy" id="1654476"/>
    <lineage>
        <taxon>Bacteria</taxon>
        <taxon>Bacillati</taxon>
        <taxon>Actinomycetota</taxon>
        <taxon>Actinomycetes</taxon>
        <taxon>Pseudonocardiales</taxon>
        <taxon>Pseudonocardiaceae</taxon>
        <taxon>Umezawaea</taxon>
    </lineage>
</organism>
<dbReference type="InterPro" id="IPR005297">
    <property type="entry name" value="Lipoprotein_repeat"/>
</dbReference>
<keyword evidence="3" id="KW-1185">Reference proteome</keyword>
<sequence length="407" mass="41545">MSGTRAAIFGAAAVLGLTLLSACGQAATTAGSPNADSGAQKLAQGKVVALTSAKVGDLGQVLTGSNGKTLYRFDKDKTDPPTSTCVDDCEAQWPPALAPQGDLEVQGVDKALVSTLTRKDGTKQLTVAGWALYEFAKDTGPGDTKGQGVGGVWFAATPEGKKAGGGQGAGVALATAVVPGLGTVLTSGAGQTVYRFDKDTASPSVSNCDEECVKKFPPVLTTSDDVQVQGVDKSVLGTVARKDGTKQVTAKGWPLYTSVEDKAPGDAKSQGFKDTWFAASPDGQKATENKELALTTASVGTLGTVLTDKGGMTLYTFDKDTADVSNCSGECAVTWPPALVPSGNFEVQGVDKVLVSTITREDGGKQLTIAGKPLYTFAQDKVCGEAKGQGVGGVWFASTPDGKKVTG</sequence>
<accession>A0A9X2VWN6</accession>
<reference evidence="2" key="1">
    <citation type="submission" date="2022-08" db="EMBL/GenBank/DDBJ databases">
        <authorList>
            <person name="Tistechok S."/>
            <person name="Samborskyy M."/>
            <person name="Roman I."/>
        </authorList>
    </citation>
    <scope>NUCLEOTIDE SEQUENCE</scope>
    <source>
        <strain evidence="2">DSM 103496</strain>
    </source>
</reference>
<gene>
    <name evidence="2" type="ORF">NZH93_45090</name>
</gene>
<dbReference type="Pfam" id="PF03640">
    <property type="entry name" value="Lipoprotein_15"/>
    <property type="match status" value="6"/>
</dbReference>
<name>A0A9X2VWN6_9PSEU</name>
<feature type="signal peptide" evidence="1">
    <location>
        <begin position="1"/>
        <end position="26"/>
    </location>
</feature>
<evidence type="ECO:0000313" key="3">
    <source>
        <dbReference type="Proteomes" id="UP001141259"/>
    </source>
</evidence>
<dbReference type="GO" id="GO:0043448">
    <property type="term" value="P:alkane catabolic process"/>
    <property type="evidence" value="ECO:0007669"/>
    <property type="project" value="TreeGrafter"/>
</dbReference>
<dbReference type="AlphaFoldDB" id="A0A9X2VWN6"/>
<evidence type="ECO:0000256" key="1">
    <source>
        <dbReference type="SAM" id="SignalP"/>
    </source>
</evidence>
<comment type="caution">
    <text evidence="2">The sequence shown here is derived from an EMBL/GenBank/DDBJ whole genome shotgun (WGS) entry which is preliminary data.</text>
</comment>
<dbReference type="Proteomes" id="UP001141259">
    <property type="component" value="Unassembled WGS sequence"/>
</dbReference>
<dbReference type="PROSITE" id="PS51257">
    <property type="entry name" value="PROKAR_LIPOPROTEIN"/>
    <property type="match status" value="1"/>
</dbReference>
<dbReference type="EMBL" id="JANYMP010000040">
    <property type="protein sequence ID" value="MCS7484055.1"/>
    <property type="molecule type" value="Genomic_DNA"/>
</dbReference>
<keyword evidence="1" id="KW-0732">Signal</keyword>
<proteinExistence type="predicted"/>
<dbReference type="PANTHER" id="PTHR39335:SF1">
    <property type="entry name" value="BLL4220 PROTEIN"/>
    <property type="match status" value="1"/>
</dbReference>
<evidence type="ECO:0000313" key="2">
    <source>
        <dbReference type="EMBL" id="MCS7484055.1"/>
    </source>
</evidence>
<dbReference type="RefSeq" id="WP_259629506.1">
    <property type="nucleotide sequence ID" value="NZ_JANYMP010000040.1"/>
</dbReference>
<evidence type="ECO:0008006" key="4">
    <source>
        <dbReference type="Google" id="ProtNLM"/>
    </source>
</evidence>